<dbReference type="Pfam" id="PF02544">
    <property type="entry name" value="Steroid_dh"/>
    <property type="match status" value="1"/>
</dbReference>
<dbReference type="AlphaFoldDB" id="A0A0G4NLX5"/>
<evidence type="ECO:0000256" key="5">
    <source>
        <dbReference type="RuleBase" id="RU367081"/>
    </source>
</evidence>
<protein>
    <recommendedName>
        <fullName evidence="5">Polyprenal reductase</fullName>
        <ecNumber evidence="5">1.3.1.94</ecNumber>
    </recommendedName>
</protein>
<dbReference type="InterPro" id="IPR001104">
    <property type="entry name" value="3-oxo-5_a-steroid_4-DH_C"/>
</dbReference>
<feature type="domain" description="3-oxo-5-alpha-steroid 4-dehydrogenase C-terminal" evidence="7">
    <location>
        <begin position="235"/>
        <end position="347"/>
    </location>
</feature>
<evidence type="ECO:0000256" key="6">
    <source>
        <dbReference type="SAM" id="MobiDB-lite"/>
    </source>
</evidence>
<comment type="catalytic activity">
    <reaction evidence="5">
        <text>a di-trans,poly-cis-dolichal + NADP(+) = a di-trans,poly-cis-polyprenal + NADPH + H(+)</text>
        <dbReference type="Rhea" id="RHEA:80727"/>
        <dbReference type="Rhea" id="RHEA-COMP:19536"/>
        <dbReference type="Rhea" id="RHEA-COMP:19537"/>
        <dbReference type="ChEBI" id="CHEBI:15378"/>
        <dbReference type="ChEBI" id="CHEBI:57783"/>
        <dbReference type="ChEBI" id="CHEBI:58349"/>
        <dbReference type="ChEBI" id="CHEBI:231623"/>
        <dbReference type="ChEBI" id="CHEBI:231637"/>
        <dbReference type="EC" id="1.3.1.94"/>
    </reaction>
    <physiologicalReaction direction="right-to-left" evidence="5">
        <dbReference type="Rhea" id="RHEA:80729"/>
    </physiologicalReaction>
</comment>
<dbReference type="InterPro" id="IPR039698">
    <property type="entry name" value="Dfg10/SRD5A3"/>
</dbReference>
<comment type="similarity">
    <text evidence="5">Belongs to the steroid 5-alpha reductase family. Polyprenal reductase subfamily.</text>
</comment>
<evidence type="ECO:0000256" key="2">
    <source>
        <dbReference type="ARBA" id="ARBA00022692"/>
    </source>
</evidence>
<keyword evidence="5" id="KW-0256">Endoplasmic reticulum</keyword>
<dbReference type="PANTHER" id="PTHR14624">
    <property type="entry name" value="DFG10 PROTEIN"/>
    <property type="match status" value="1"/>
</dbReference>
<keyword evidence="2" id="KW-0812">Transmembrane</keyword>
<dbReference type="UniPathway" id="UPA00378"/>
<keyword evidence="3" id="KW-1133">Transmembrane helix</keyword>
<proteinExistence type="inferred from homology"/>
<organism evidence="8 9">
    <name type="scientific">Verticillium longisporum</name>
    <name type="common">Verticillium dahliae var. longisporum</name>
    <dbReference type="NCBI Taxonomy" id="100787"/>
    <lineage>
        <taxon>Eukaryota</taxon>
        <taxon>Fungi</taxon>
        <taxon>Dikarya</taxon>
        <taxon>Ascomycota</taxon>
        <taxon>Pezizomycotina</taxon>
        <taxon>Sordariomycetes</taxon>
        <taxon>Hypocreomycetidae</taxon>
        <taxon>Glomerellales</taxon>
        <taxon>Plectosphaerellaceae</taxon>
        <taxon>Verticillium</taxon>
    </lineage>
</organism>
<evidence type="ECO:0000256" key="3">
    <source>
        <dbReference type="ARBA" id="ARBA00022989"/>
    </source>
</evidence>
<dbReference type="GO" id="GO:0016095">
    <property type="term" value="P:polyprenol catabolic process"/>
    <property type="evidence" value="ECO:0007669"/>
    <property type="project" value="UniProtKB-UniRule"/>
</dbReference>
<dbReference type="GO" id="GO:0006488">
    <property type="term" value="P:dolichol-linked oligosaccharide biosynthetic process"/>
    <property type="evidence" value="ECO:0007669"/>
    <property type="project" value="UniProtKB-UniRule"/>
</dbReference>
<dbReference type="EMBL" id="CVQI01036606">
    <property type="protein sequence ID" value="CRK47468.1"/>
    <property type="molecule type" value="Genomic_DNA"/>
</dbReference>
<comment type="function">
    <text evidence="5">Plays a key role in early steps of protein N-linked glycosylation by being involved in the conversion of polyprenol into dolichol. Acts as a polyprenal reductase that mediates the reduction of polyprenal into dolichal in a NADP-dependent mechanism. Dolichols are required for the synthesis of dolichol-linked monosaccharides and the oligosaccharide precursor used for N-glycosylation.</text>
</comment>
<dbReference type="GO" id="GO:0102389">
    <property type="term" value="F:polyprenol reductase activity"/>
    <property type="evidence" value="ECO:0007669"/>
    <property type="project" value="UniProtKB-UniRule"/>
</dbReference>
<evidence type="ECO:0000256" key="4">
    <source>
        <dbReference type="ARBA" id="ARBA00023136"/>
    </source>
</evidence>
<feature type="compositionally biased region" description="Polar residues" evidence="6">
    <location>
        <begin position="150"/>
        <end position="159"/>
    </location>
</feature>
<dbReference type="PANTHER" id="PTHR14624:SF0">
    <property type="entry name" value="POLYPRENOL REDUCTASE"/>
    <property type="match status" value="1"/>
</dbReference>
<keyword evidence="5" id="KW-0521">NADP</keyword>
<dbReference type="GO" id="GO:0003865">
    <property type="term" value="F:3-oxo-5-alpha-steroid 4-dehydrogenase activity"/>
    <property type="evidence" value="ECO:0007669"/>
    <property type="project" value="TreeGrafter"/>
</dbReference>
<keyword evidence="5" id="KW-0560">Oxidoreductase</keyword>
<feature type="region of interest" description="Disordered" evidence="6">
    <location>
        <begin position="135"/>
        <end position="209"/>
    </location>
</feature>
<accession>A0A0G4NLX5</accession>
<keyword evidence="4" id="KW-0472">Membrane</keyword>
<gene>
    <name evidence="8" type="ORF">BN1723_007565</name>
</gene>
<evidence type="ECO:0000256" key="1">
    <source>
        <dbReference type="ARBA" id="ARBA00004127"/>
    </source>
</evidence>
<dbReference type="EC" id="1.3.1.94" evidence="5"/>
<name>A0A0G4NLX5_VERLO</name>
<dbReference type="GO" id="GO:0005789">
    <property type="term" value="C:endoplasmic reticulum membrane"/>
    <property type="evidence" value="ECO:0007669"/>
    <property type="project" value="UniProtKB-SubCell"/>
</dbReference>
<dbReference type="GO" id="GO:0160198">
    <property type="term" value="F:polyprenal reductase activity"/>
    <property type="evidence" value="ECO:0007669"/>
    <property type="project" value="UniProtKB-EC"/>
</dbReference>
<evidence type="ECO:0000313" key="9">
    <source>
        <dbReference type="Proteomes" id="UP000045706"/>
    </source>
</evidence>
<sequence length="347" mass="37556">MALPAPLLEIIAAIITYTAPSQWCQAFFAIATITALSVQLIPKASQSLLLDYGPRATQAKHGAPGDRTDWLYTSVRLVTAVQVPHSWFNHFYAASVAASAFWAYHASYTSRPWPSRGQDGASKSLGPQINAMDAQDAVGSDKTKPAASPKQRSTPQPDENASVKVASKFSSSDGPSNPAPSPTRDSKPVLNPPRPADADDDAASGDRDSDAETIVLPGSLLHSEADTAVSSRFSTSQLVGIAIFTTGWLQQHKCHQYLASLKKYTLPEQGLFRHIVCAHYTCECLVYGGLAMAAAPSGRWFNRTLICGLWFVVVNLGSTAHGTKKWYSEKFGEARVAPKWKMIPFIF</sequence>
<evidence type="ECO:0000313" key="8">
    <source>
        <dbReference type="EMBL" id="CRK47468.1"/>
    </source>
</evidence>
<dbReference type="PROSITE" id="PS50244">
    <property type="entry name" value="S5A_REDUCTASE"/>
    <property type="match status" value="1"/>
</dbReference>
<feature type="compositionally biased region" description="Low complexity" evidence="6">
    <location>
        <begin position="162"/>
        <end position="172"/>
    </location>
</feature>
<evidence type="ECO:0000259" key="7">
    <source>
        <dbReference type="Pfam" id="PF02544"/>
    </source>
</evidence>
<comment type="subcellular location">
    <subcellularLocation>
        <location evidence="1">Endomembrane system</location>
        <topology evidence="1">Multi-pass membrane protein</topology>
    </subcellularLocation>
    <subcellularLocation>
        <location evidence="5">Endoplasmic reticulum membrane</location>
    </subcellularLocation>
</comment>
<reference evidence="9" key="1">
    <citation type="submission" date="2015-05" db="EMBL/GenBank/DDBJ databases">
        <authorList>
            <person name="Fogelqvist Johan"/>
        </authorList>
    </citation>
    <scope>NUCLEOTIDE SEQUENCE [LARGE SCALE GENOMIC DNA]</scope>
</reference>
<dbReference type="Proteomes" id="UP000045706">
    <property type="component" value="Unassembled WGS sequence"/>
</dbReference>
<comment type="pathway">
    <text evidence="5">Protein modification; protein glycosylation.</text>
</comment>